<evidence type="ECO:0000256" key="1">
    <source>
        <dbReference type="SAM" id="MobiDB-lite"/>
    </source>
</evidence>
<reference evidence="2 3" key="1">
    <citation type="submission" date="2020-10" db="EMBL/GenBank/DDBJ databases">
        <title>Plant Genome Project.</title>
        <authorList>
            <person name="Zhang R.-G."/>
        </authorList>
    </citation>
    <scope>NUCLEOTIDE SEQUENCE [LARGE SCALE GENOMIC DNA]</scope>
    <source>
        <strain evidence="2">FAFU-HL-1</strain>
        <tissue evidence="2">Leaf</tissue>
    </source>
</reference>
<comment type="caution">
    <text evidence="2">The sequence shown here is derived from an EMBL/GenBank/DDBJ whole genome shotgun (WGS) entry which is preliminary data.</text>
</comment>
<dbReference type="EMBL" id="JADGMS010000007">
    <property type="protein sequence ID" value="KAF9678150.1"/>
    <property type="molecule type" value="Genomic_DNA"/>
</dbReference>
<organism evidence="2 3">
    <name type="scientific">Salix dunnii</name>
    <dbReference type="NCBI Taxonomy" id="1413687"/>
    <lineage>
        <taxon>Eukaryota</taxon>
        <taxon>Viridiplantae</taxon>
        <taxon>Streptophyta</taxon>
        <taxon>Embryophyta</taxon>
        <taxon>Tracheophyta</taxon>
        <taxon>Spermatophyta</taxon>
        <taxon>Magnoliopsida</taxon>
        <taxon>eudicotyledons</taxon>
        <taxon>Gunneridae</taxon>
        <taxon>Pentapetalae</taxon>
        <taxon>rosids</taxon>
        <taxon>fabids</taxon>
        <taxon>Malpighiales</taxon>
        <taxon>Salicaceae</taxon>
        <taxon>Saliceae</taxon>
        <taxon>Salix</taxon>
    </lineage>
</organism>
<gene>
    <name evidence="2" type="ORF">SADUNF_Sadunf07G0005000</name>
</gene>
<sequence>MAPLFQHSNTQSTRAASSGDLSDSTILLPQATSNINNSRYKVDNGVSAGEGRSCKSRLNNAGVARSSGGGATLWILGWCCAFGSVSGAPVSFWTRSRKPFVSSEYCLEYNDVEDVKEVEESYASMAKTVGSCLRKMSSARSMALQKMRNEI</sequence>
<feature type="region of interest" description="Disordered" evidence="1">
    <location>
        <begin position="1"/>
        <end position="21"/>
    </location>
</feature>
<proteinExistence type="predicted"/>
<dbReference type="AlphaFoldDB" id="A0A835JVC0"/>
<protein>
    <submittedName>
        <fullName evidence="2">Uncharacterized protein</fullName>
    </submittedName>
</protein>
<name>A0A835JVC0_9ROSI</name>
<accession>A0A835JVC0</accession>
<evidence type="ECO:0000313" key="2">
    <source>
        <dbReference type="EMBL" id="KAF9678150.1"/>
    </source>
</evidence>
<evidence type="ECO:0000313" key="3">
    <source>
        <dbReference type="Proteomes" id="UP000657918"/>
    </source>
</evidence>
<dbReference type="Proteomes" id="UP000657918">
    <property type="component" value="Unassembled WGS sequence"/>
</dbReference>
<keyword evidence="3" id="KW-1185">Reference proteome</keyword>